<dbReference type="Proteomes" id="UP000703674">
    <property type="component" value="Unassembled WGS sequence"/>
</dbReference>
<evidence type="ECO:0000259" key="1">
    <source>
        <dbReference type="Pfam" id="PF01039"/>
    </source>
</evidence>
<reference evidence="2 3" key="1">
    <citation type="submission" date="2020-03" db="EMBL/GenBank/DDBJ databases">
        <title>Salinimicrobium sp. nov, isolated from SCS.</title>
        <authorList>
            <person name="Cao W.R."/>
        </authorList>
    </citation>
    <scope>NUCLEOTIDE SEQUENCE [LARGE SCALE GENOMIC DNA]</scope>
    <source>
        <strain evidence="3">J15B91</strain>
    </source>
</reference>
<name>A0ABX1D6I4_9FLAO</name>
<evidence type="ECO:0000313" key="3">
    <source>
        <dbReference type="Proteomes" id="UP000703674"/>
    </source>
</evidence>
<dbReference type="InterPro" id="IPR029045">
    <property type="entry name" value="ClpP/crotonase-like_dom_sf"/>
</dbReference>
<keyword evidence="3" id="KW-1185">Reference proteome</keyword>
<dbReference type="EMBL" id="JAAVJR010000419">
    <property type="protein sequence ID" value="NJW54706.1"/>
    <property type="molecule type" value="Genomic_DNA"/>
</dbReference>
<protein>
    <recommendedName>
        <fullName evidence="1">Acetyl-coenzyme A carboxylase carboxyl transferase subunit beta domain-containing protein</fullName>
    </recommendedName>
</protein>
<dbReference type="SUPFAM" id="SSF52096">
    <property type="entry name" value="ClpP/crotonase"/>
    <property type="match status" value="1"/>
</dbReference>
<dbReference type="RefSeq" id="WP_168139575.1">
    <property type="nucleotide sequence ID" value="NZ_JAAVJR010000419.1"/>
</dbReference>
<organism evidence="2 3">
    <name type="scientific">Salinimicrobium oceani</name>
    <dbReference type="NCBI Taxonomy" id="2722702"/>
    <lineage>
        <taxon>Bacteria</taxon>
        <taxon>Pseudomonadati</taxon>
        <taxon>Bacteroidota</taxon>
        <taxon>Flavobacteriia</taxon>
        <taxon>Flavobacteriales</taxon>
        <taxon>Flavobacteriaceae</taxon>
        <taxon>Salinimicrobium</taxon>
    </lineage>
</organism>
<gene>
    <name evidence="2" type="ORF">HC175_17485</name>
</gene>
<dbReference type="Gene3D" id="3.90.226.10">
    <property type="entry name" value="2-enoyl-CoA Hydratase, Chain A, domain 1"/>
    <property type="match status" value="1"/>
</dbReference>
<feature type="domain" description="Acetyl-coenzyme A carboxylase carboxyl transferase subunit beta" evidence="1">
    <location>
        <begin position="1"/>
        <end position="40"/>
    </location>
</feature>
<accession>A0ABX1D6I4</accession>
<comment type="caution">
    <text evidence="2">The sequence shown here is derived from an EMBL/GenBank/DDBJ whole genome shotgun (WGS) entry which is preliminary data.</text>
</comment>
<dbReference type="Pfam" id="PF01039">
    <property type="entry name" value="Carboxyl_trans"/>
    <property type="match status" value="1"/>
</dbReference>
<evidence type="ECO:0000313" key="2">
    <source>
        <dbReference type="EMBL" id="NJW54706.1"/>
    </source>
</evidence>
<sequence length="42" mass="5019">ERGFIDEVINPRDTRRKLLKAFSMLENKEVLRIDRKHGNIPL</sequence>
<proteinExistence type="predicted"/>
<dbReference type="InterPro" id="IPR034733">
    <property type="entry name" value="AcCoA_carboxyl_beta"/>
</dbReference>
<feature type="non-terminal residue" evidence="2">
    <location>
        <position position="1"/>
    </location>
</feature>